<organism evidence="2">
    <name type="scientific">Longilinea arvoryzae</name>
    <dbReference type="NCBI Taxonomy" id="360412"/>
    <lineage>
        <taxon>Bacteria</taxon>
        <taxon>Bacillati</taxon>
        <taxon>Chloroflexota</taxon>
        <taxon>Anaerolineae</taxon>
        <taxon>Anaerolineales</taxon>
        <taxon>Anaerolineaceae</taxon>
        <taxon>Longilinea</taxon>
    </lineage>
</organism>
<gene>
    <name evidence="2" type="ORF">LARV_02573</name>
</gene>
<comment type="similarity">
    <text evidence="1">Belongs to the fructosamine kinase family.</text>
</comment>
<dbReference type="AlphaFoldDB" id="A0A0S7BGR2"/>
<keyword evidence="1 2" id="KW-0418">Kinase</keyword>
<dbReference type="Proteomes" id="UP000055060">
    <property type="component" value="Unassembled WGS sequence"/>
</dbReference>
<dbReference type="Gene3D" id="3.90.1200.10">
    <property type="match status" value="1"/>
</dbReference>
<dbReference type="InterPro" id="IPR016477">
    <property type="entry name" value="Fructo-/Ketosamine-3-kinase"/>
</dbReference>
<dbReference type="EMBL" id="DF967972">
    <property type="protein sequence ID" value="GAP14797.1"/>
    <property type="molecule type" value="Genomic_DNA"/>
</dbReference>
<evidence type="ECO:0000256" key="1">
    <source>
        <dbReference type="PIRNR" id="PIRNR006221"/>
    </source>
</evidence>
<accession>A0A0S7BGR2</accession>
<protein>
    <submittedName>
        <fullName evidence="2">Fructosamine-3-kinase</fullName>
    </submittedName>
</protein>
<dbReference type="InterPro" id="IPR011009">
    <property type="entry name" value="Kinase-like_dom_sf"/>
</dbReference>
<dbReference type="Pfam" id="PF03881">
    <property type="entry name" value="Fructosamin_kin"/>
    <property type="match status" value="1"/>
</dbReference>
<keyword evidence="3" id="KW-1185">Reference proteome</keyword>
<evidence type="ECO:0000313" key="3">
    <source>
        <dbReference type="Proteomes" id="UP000055060"/>
    </source>
</evidence>
<sequence>MTQPTLPILVDVLNLLSQIGDATRITGISPLSGGCIHRVYRIATEKRAYLVKWNPNPLPDIFEVEAQGLGLLAGTGAVRVPQVLAVHHQPDFILLEWIQSDMDPPEWDQEQLGSQLAMLHRHPAGESYGLDRDNYIGANMQVNAWRTSWRAFFRDCRLVPQMKMAVKTGALSGAPLHKLEWLIDHLDRWIDDRACRPSLLHGDLWSGNVIPGPGGQPVLIDPAVYYGEREAELAFTELFGGFSRRFYQAYHSIWPIDPAYSARRDLYNLYHLLNHLNLFGPAYAGSVRATIEHYSDR</sequence>
<dbReference type="PANTHER" id="PTHR12149:SF8">
    <property type="entry name" value="PROTEIN-RIBULOSAMINE 3-KINASE"/>
    <property type="match status" value="1"/>
</dbReference>
<dbReference type="Gene3D" id="3.30.200.20">
    <property type="entry name" value="Phosphorylase Kinase, domain 1"/>
    <property type="match status" value="1"/>
</dbReference>
<proteinExistence type="inferred from homology"/>
<evidence type="ECO:0000313" key="2">
    <source>
        <dbReference type="EMBL" id="GAP14797.1"/>
    </source>
</evidence>
<keyword evidence="1" id="KW-0808">Transferase</keyword>
<dbReference type="PANTHER" id="PTHR12149">
    <property type="entry name" value="FRUCTOSAMINE 3 KINASE-RELATED PROTEIN"/>
    <property type="match status" value="1"/>
</dbReference>
<dbReference type="SUPFAM" id="SSF56112">
    <property type="entry name" value="Protein kinase-like (PK-like)"/>
    <property type="match status" value="1"/>
</dbReference>
<dbReference type="GO" id="GO:0016301">
    <property type="term" value="F:kinase activity"/>
    <property type="evidence" value="ECO:0007669"/>
    <property type="project" value="UniProtKB-UniRule"/>
</dbReference>
<dbReference type="OrthoDB" id="5291879at2"/>
<name>A0A0S7BGR2_9CHLR</name>
<reference evidence="2" key="1">
    <citation type="submission" date="2015-07" db="EMBL/GenBank/DDBJ databases">
        <title>Draft Genome Sequences of Anaerolinea thermolimosa IMO-1, Bellilinea caldifistulae GOMI-1, Leptolinea tardivitalis YMTK-2, Levilinea saccharolytica KIBI-1,Longilinea arvoryzae KOME-1, Previously Described as Members of the Anaerolineaceae (Chloroflexi).</title>
        <authorList>
            <person name="Sekiguchi Y."/>
            <person name="Ohashi A."/>
            <person name="Matsuura N."/>
            <person name="Tourlousse M.D."/>
        </authorList>
    </citation>
    <scope>NUCLEOTIDE SEQUENCE [LARGE SCALE GENOMIC DNA]</scope>
    <source>
        <strain evidence="2">KOME-1</strain>
    </source>
</reference>
<dbReference type="STRING" id="360412.LARV_02573"/>
<dbReference type="PIRSF" id="PIRSF006221">
    <property type="entry name" value="Ketosamine-3-kinase"/>
    <property type="match status" value="1"/>
</dbReference>
<dbReference type="RefSeq" id="WP_075074025.1">
    <property type="nucleotide sequence ID" value="NZ_DF967972.1"/>
</dbReference>